<dbReference type="EMBL" id="BARV01007553">
    <property type="protein sequence ID" value="GAI09558.1"/>
    <property type="molecule type" value="Genomic_DNA"/>
</dbReference>
<feature type="non-terminal residue" evidence="1">
    <location>
        <position position="350"/>
    </location>
</feature>
<dbReference type="AlphaFoldDB" id="X1KS82"/>
<evidence type="ECO:0000313" key="1">
    <source>
        <dbReference type="EMBL" id="GAI09558.1"/>
    </source>
</evidence>
<protein>
    <recommendedName>
        <fullName evidence="2">Sialidase domain-containing protein</fullName>
    </recommendedName>
</protein>
<dbReference type="InterPro" id="IPR036278">
    <property type="entry name" value="Sialidase_sf"/>
</dbReference>
<proteinExistence type="predicted"/>
<name>X1KS82_9ZZZZ</name>
<comment type="caution">
    <text evidence="1">The sequence shown here is derived from an EMBL/GenBank/DDBJ whole genome shotgun (WGS) entry which is preliminary data.</text>
</comment>
<reference evidence="1" key="1">
    <citation type="journal article" date="2014" name="Front. Microbiol.">
        <title>High frequency of phylogenetically diverse reductive dehalogenase-homologous genes in deep subseafloor sedimentary metagenomes.</title>
        <authorList>
            <person name="Kawai M."/>
            <person name="Futagami T."/>
            <person name="Toyoda A."/>
            <person name="Takaki Y."/>
            <person name="Nishi S."/>
            <person name="Hori S."/>
            <person name="Arai W."/>
            <person name="Tsubouchi T."/>
            <person name="Morono Y."/>
            <person name="Uchiyama I."/>
            <person name="Ito T."/>
            <person name="Fujiyama A."/>
            <person name="Inagaki F."/>
            <person name="Takami H."/>
        </authorList>
    </citation>
    <scope>NUCLEOTIDE SEQUENCE</scope>
    <source>
        <strain evidence="1">Expedition CK06-06</strain>
    </source>
</reference>
<sequence length="350" mass="39424">MKPLTPTLLAAQKKPHRLPYVEAEVYDYEAGVKRLSWTRVYEGSEPDNHHGIAFDGDGDMHRIRAGSGNALYYQKQDCPFGVPASFPLIFPVPIVDGSALDQWTQIATDCAGPCAIVACGEKVYIFYRTTSNAVQKHYSHDYGDTWDDAQLVDYADVLSMAACWWGTGDIVVCFALKSNELNGVVLYTSDQTTSQHIKEFHGAATHIFLDTCGIGATFNLFWPCCEIVLAAKESDIPYNHFDLWRTWFSDTYHFGALESFLMSPDGEDITYEYPDCHLPASAQSYETNRIIAVEKFTGTTAYTRPLACHIVKGTYWNDTAFTEPKPFLDISSNYGLRLQSTADYWWLERP</sequence>
<gene>
    <name evidence="1" type="ORF">S06H3_15359</name>
</gene>
<accession>X1KS82</accession>
<dbReference type="SUPFAM" id="SSF89372">
    <property type="entry name" value="Fucose-specific lectin"/>
    <property type="match status" value="1"/>
</dbReference>
<organism evidence="1">
    <name type="scientific">marine sediment metagenome</name>
    <dbReference type="NCBI Taxonomy" id="412755"/>
    <lineage>
        <taxon>unclassified sequences</taxon>
        <taxon>metagenomes</taxon>
        <taxon>ecological metagenomes</taxon>
    </lineage>
</organism>
<evidence type="ECO:0008006" key="2">
    <source>
        <dbReference type="Google" id="ProtNLM"/>
    </source>
</evidence>
<dbReference type="SUPFAM" id="SSF50939">
    <property type="entry name" value="Sialidases"/>
    <property type="match status" value="1"/>
</dbReference>